<protein>
    <submittedName>
        <fullName evidence="2">E2F_TDP domain-containing protein</fullName>
    </submittedName>
</protein>
<accession>A0AC35UIA5</accession>
<name>A0AC35UIA5_9BILA</name>
<evidence type="ECO:0000313" key="2">
    <source>
        <dbReference type="WBParaSite" id="RSKR_0001163200.1"/>
    </source>
</evidence>
<dbReference type="WBParaSite" id="RSKR_0001163200.1">
    <property type="protein sequence ID" value="RSKR_0001163200.1"/>
    <property type="gene ID" value="RSKR_0001163200"/>
</dbReference>
<reference evidence="2" key="1">
    <citation type="submission" date="2016-11" db="UniProtKB">
        <authorList>
            <consortium name="WormBaseParasite"/>
        </authorList>
    </citation>
    <scope>IDENTIFICATION</scope>
    <source>
        <strain evidence="2">KR3021</strain>
    </source>
</reference>
<organism evidence="1 2">
    <name type="scientific">Rhabditophanes sp. KR3021</name>
    <dbReference type="NCBI Taxonomy" id="114890"/>
    <lineage>
        <taxon>Eukaryota</taxon>
        <taxon>Metazoa</taxon>
        <taxon>Ecdysozoa</taxon>
        <taxon>Nematoda</taxon>
        <taxon>Chromadorea</taxon>
        <taxon>Rhabditida</taxon>
        <taxon>Tylenchina</taxon>
        <taxon>Panagrolaimomorpha</taxon>
        <taxon>Strongyloidoidea</taxon>
        <taxon>Alloionematidae</taxon>
        <taxon>Rhabditophanes</taxon>
    </lineage>
</organism>
<sequence>MSNEINGVKRKINEETNQTSEFITKVLKIEEHRNAIALKNGSGSSNQKVTDVMDKTDCIYDSEEDTKESEEDPDNSRNSCGGSTSGSVESREFIALTKKFIQHVHTGRGGAIDLNSTAEQLNANSKDTFFDIADILEGVGLLEKKSMNLLNWKGNSWIPKQGPKWDGKINEREHVIKLQNEIVKLDEKEKELDDYLFWARQSIKNVCEGGSIAKLNYMTPQDFNRIYDDKTVLIVKGPRGTVFNQGTTQKKNDKNVYPLKIYSEFLPMNVIHINKKPVESETNFEHDDELPPETSQFYYEDNETEFFVNDNPQQEYQEDYQDGSYSFSANGEVVQVLGQEHHINYEEDNHFNGDSIYPENVVPIQNEVPLITETLTESIMNQTPDNFYHFTTFLEPLPKPRDYIFGFHDTSSQIFRTDM</sequence>
<proteinExistence type="predicted"/>
<dbReference type="Proteomes" id="UP000095286">
    <property type="component" value="Unplaced"/>
</dbReference>
<evidence type="ECO:0000313" key="1">
    <source>
        <dbReference type="Proteomes" id="UP000095286"/>
    </source>
</evidence>